<dbReference type="EMBL" id="CAFBMO010000016">
    <property type="protein sequence ID" value="CAB4902752.1"/>
    <property type="molecule type" value="Genomic_DNA"/>
</dbReference>
<organism evidence="5">
    <name type="scientific">freshwater metagenome</name>
    <dbReference type="NCBI Taxonomy" id="449393"/>
    <lineage>
        <taxon>unclassified sequences</taxon>
        <taxon>metagenomes</taxon>
        <taxon>ecological metagenomes</taxon>
    </lineage>
</organism>
<dbReference type="PROSITE" id="PS51318">
    <property type="entry name" value="TAT"/>
    <property type="match status" value="1"/>
</dbReference>
<keyword evidence="2" id="KW-0813">Transport</keyword>
<dbReference type="PANTHER" id="PTHR30222">
    <property type="entry name" value="SPERMIDINE/PUTRESCINE-BINDING PERIPLASMIC PROTEIN"/>
    <property type="match status" value="1"/>
</dbReference>
<evidence type="ECO:0000256" key="4">
    <source>
        <dbReference type="ARBA" id="ARBA00022764"/>
    </source>
</evidence>
<accession>A0A6J6HFM3</accession>
<dbReference type="GO" id="GO:0015846">
    <property type="term" value="P:polyamine transport"/>
    <property type="evidence" value="ECO:0007669"/>
    <property type="project" value="InterPro"/>
</dbReference>
<dbReference type="SUPFAM" id="SSF53850">
    <property type="entry name" value="Periplasmic binding protein-like II"/>
    <property type="match status" value="1"/>
</dbReference>
<sequence length="428" mass="46853">MAVSYGFHRPPAVGTVAPQEVQLSEFREPAAREIAGMMRSSLSRRRILQAAGITGVAAVAAACGASGDSGSAAASTAASAADLSDSEKTVNWSNWPGYMDSDEKTGARPSLDAFVKQSGINVTYNEDINDNNEFYAKVRTQLEQGQPIDRDIVVLTDWMAALWIESGYAQKLDKAAMPNASANVIDKLQNVAFDPGREYSLPWQSGFGLFGWNKSKLKELIGTDTLATVDQLFNPKLKGRVTVLSEMRDTMGIIMAWQGNDPSNFTEDQFMQAIDALRTQIDNGQIRSVEGNSYMSDMESGNVVAVIGWSGDVIQLGSDFGIAMPESGGTLWTDNMLIPPLVSHKKNAEKLMNYYYDPEVAAKISAFVQYISPVKGAQEAMQKVDPALVDNQWIFPTAETLNKSYVFMTLTPEQDLKYQREFQKAIGN</sequence>
<reference evidence="5" key="1">
    <citation type="submission" date="2020-05" db="EMBL/GenBank/DDBJ databases">
        <authorList>
            <person name="Chiriac C."/>
            <person name="Salcher M."/>
            <person name="Ghai R."/>
            <person name="Kavagutti S V."/>
        </authorList>
    </citation>
    <scope>NUCLEOTIDE SEQUENCE</scope>
</reference>
<keyword evidence="4" id="KW-0574">Periplasm</keyword>
<dbReference type="InterPro" id="IPR006059">
    <property type="entry name" value="SBP"/>
</dbReference>
<evidence type="ECO:0000256" key="2">
    <source>
        <dbReference type="ARBA" id="ARBA00022448"/>
    </source>
</evidence>
<evidence type="ECO:0000313" key="5">
    <source>
        <dbReference type="EMBL" id="CAB4611790.1"/>
    </source>
</evidence>
<dbReference type="Pfam" id="PF13416">
    <property type="entry name" value="SBP_bac_8"/>
    <property type="match status" value="1"/>
</dbReference>
<dbReference type="InterPro" id="IPR006311">
    <property type="entry name" value="TAT_signal"/>
</dbReference>
<protein>
    <submittedName>
        <fullName evidence="5">Unannotated protein</fullName>
    </submittedName>
</protein>
<comment type="subcellular location">
    <subcellularLocation>
        <location evidence="1">Periplasm</location>
    </subcellularLocation>
</comment>
<dbReference type="PRINTS" id="PR00909">
    <property type="entry name" value="SPERMDNBNDNG"/>
</dbReference>
<evidence type="ECO:0000313" key="6">
    <source>
        <dbReference type="EMBL" id="CAB4902752.1"/>
    </source>
</evidence>
<dbReference type="CDD" id="cd13590">
    <property type="entry name" value="PBP2_PotD_PotF_like"/>
    <property type="match status" value="1"/>
</dbReference>
<dbReference type="AlphaFoldDB" id="A0A6J6HFM3"/>
<dbReference type="Gene3D" id="3.40.190.10">
    <property type="entry name" value="Periplasmic binding protein-like II"/>
    <property type="match status" value="2"/>
</dbReference>
<keyword evidence="3" id="KW-0732">Signal</keyword>
<dbReference type="GO" id="GO:0019808">
    <property type="term" value="F:polyamine binding"/>
    <property type="evidence" value="ECO:0007669"/>
    <property type="project" value="InterPro"/>
</dbReference>
<proteinExistence type="predicted"/>
<dbReference type="InterPro" id="IPR001188">
    <property type="entry name" value="Sperm_putr-bd"/>
</dbReference>
<dbReference type="GO" id="GO:0042597">
    <property type="term" value="C:periplasmic space"/>
    <property type="evidence" value="ECO:0007669"/>
    <property type="project" value="UniProtKB-SubCell"/>
</dbReference>
<dbReference type="PANTHER" id="PTHR30222:SF17">
    <property type="entry name" value="SPERMIDINE_PUTRESCINE-BINDING PERIPLASMIC PROTEIN"/>
    <property type="match status" value="1"/>
</dbReference>
<evidence type="ECO:0000256" key="1">
    <source>
        <dbReference type="ARBA" id="ARBA00004418"/>
    </source>
</evidence>
<evidence type="ECO:0000256" key="3">
    <source>
        <dbReference type="ARBA" id="ARBA00022729"/>
    </source>
</evidence>
<gene>
    <name evidence="5" type="ORF">UFOPK1908_00095</name>
    <name evidence="6" type="ORF">UFOPK3576_00564</name>
</gene>
<name>A0A6J6HFM3_9ZZZZ</name>
<dbReference type="EMBL" id="CAEZVB010000001">
    <property type="protein sequence ID" value="CAB4611790.1"/>
    <property type="molecule type" value="Genomic_DNA"/>
</dbReference>